<dbReference type="AlphaFoldDB" id="M2XX48"/>
<dbReference type="GeneID" id="17087061"/>
<sequence>MPDASVSSLVYKLATLQKKKNQGDSDQNYTAISEGRLPREPSPALLESSPYPNKNNPKSDSSCTLAYNSERKRQATLVDVETPSNILEEANTVMVNGPPNYGTSWFINICESCGAAHDGLYGSGRFCSKHCAKGVGARCKWNMVKANNTHSKEEYQYWSLPNTERKASDLRKTSEDSKIVKSSDPLRRLCLLAENEKKLLATEDDSQPEVKTKLKKRLYKYQLWLLEQQRNCYFVDHLQRGTDSDSVVIDESQMLEKDASGGNLCHSKVPEWNEIPLTTSFSPTSSYEEPTMRMVQEHGDFSVQILLNNPTESFESSSSISLHGGQWRLPPFTTLEKAAEQGDREFASRKWYRR</sequence>
<reference evidence="3" key="1">
    <citation type="journal article" date="2013" name="Science">
        <title>Gene transfer from bacteria and archaea facilitated evolution of an extremophilic eukaryote.</title>
        <authorList>
            <person name="Schonknecht G."/>
            <person name="Chen W.H."/>
            <person name="Ternes C.M."/>
            <person name="Barbier G.G."/>
            <person name="Shrestha R.P."/>
            <person name="Stanke M."/>
            <person name="Brautigam A."/>
            <person name="Baker B.J."/>
            <person name="Banfield J.F."/>
            <person name="Garavito R.M."/>
            <person name="Carr K."/>
            <person name="Wilkerson C."/>
            <person name="Rensing S.A."/>
            <person name="Gagneul D."/>
            <person name="Dickenson N.E."/>
            <person name="Oesterhelt C."/>
            <person name="Lercher M.J."/>
            <person name="Weber A.P."/>
        </authorList>
    </citation>
    <scope>NUCLEOTIDE SEQUENCE [LARGE SCALE GENOMIC DNA]</scope>
    <source>
        <strain evidence="3">074W</strain>
    </source>
</reference>
<evidence type="ECO:0000313" key="3">
    <source>
        <dbReference type="Proteomes" id="UP000030680"/>
    </source>
</evidence>
<feature type="compositionally biased region" description="Polar residues" evidence="1">
    <location>
        <begin position="50"/>
        <end position="62"/>
    </location>
</feature>
<accession>M2XX48</accession>
<dbReference type="OrthoDB" id="6060at2759"/>
<evidence type="ECO:0000256" key="1">
    <source>
        <dbReference type="SAM" id="MobiDB-lite"/>
    </source>
</evidence>
<keyword evidence="3" id="KW-1185">Reference proteome</keyword>
<organism evidence="2 3">
    <name type="scientific">Galdieria sulphuraria</name>
    <name type="common">Red alga</name>
    <dbReference type="NCBI Taxonomy" id="130081"/>
    <lineage>
        <taxon>Eukaryota</taxon>
        <taxon>Rhodophyta</taxon>
        <taxon>Bangiophyceae</taxon>
        <taxon>Galdieriales</taxon>
        <taxon>Galdieriaceae</taxon>
        <taxon>Galdieria</taxon>
    </lineage>
</organism>
<feature type="region of interest" description="Disordered" evidence="1">
    <location>
        <begin position="19"/>
        <end position="62"/>
    </location>
</feature>
<evidence type="ECO:0000313" key="2">
    <source>
        <dbReference type="EMBL" id="EME28203.1"/>
    </source>
</evidence>
<dbReference type="RefSeq" id="XP_005704723.1">
    <property type="nucleotide sequence ID" value="XM_005704666.1"/>
</dbReference>
<name>M2XX48_GALSU</name>
<dbReference type="KEGG" id="gsl:Gasu_43660"/>
<gene>
    <name evidence="2" type="ORF">Gasu_43660</name>
</gene>
<dbReference type="EMBL" id="KB454523">
    <property type="protein sequence ID" value="EME28203.1"/>
    <property type="molecule type" value="Genomic_DNA"/>
</dbReference>
<proteinExistence type="predicted"/>
<dbReference type="Gramene" id="EME28203">
    <property type="protein sequence ID" value="EME28203"/>
    <property type="gene ID" value="Gasu_43660"/>
</dbReference>
<dbReference type="Proteomes" id="UP000030680">
    <property type="component" value="Unassembled WGS sequence"/>
</dbReference>
<protein>
    <submittedName>
        <fullName evidence="2">Uncharacterized protein</fullName>
    </submittedName>
</protein>